<reference evidence="2 3" key="1">
    <citation type="journal article" date="2013" name="Genome Announc.">
        <title>Draft Genome Sequence of Sphingobium lactosutens Strain DS20T, Isolated from a Hexachlorocyclohexane Dumpsite.</title>
        <authorList>
            <person name="Kumar R."/>
            <person name="Dwivedi V."/>
            <person name="Negi V."/>
            <person name="Khurana J.P."/>
            <person name="Lal R."/>
        </authorList>
    </citation>
    <scope>NUCLEOTIDE SEQUENCE [LARGE SCALE GENOMIC DNA]</scope>
    <source>
        <strain evidence="2 3">DS20</strain>
    </source>
</reference>
<comment type="caution">
    <text evidence="2">The sequence shown here is derived from an EMBL/GenBank/DDBJ whole genome shotgun (WGS) entry which is preliminary data.</text>
</comment>
<evidence type="ECO:0000313" key="3">
    <source>
        <dbReference type="Proteomes" id="UP000015531"/>
    </source>
</evidence>
<organism evidence="2 3">
    <name type="scientific">Sphingobium lactosutens DS20</name>
    <dbReference type="NCBI Taxonomy" id="1331060"/>
    <lineage>
        <taxon>Bacteria</taxon>
        <taxon>Pseudomonadati</taxon>
        <taxon>Pseudomonadota</taxon>
        <taxon>Alphaproteobacteria</taxon>
        <taxon>Sphingomonadales</taxon>
        <taxon>Sphingomonadaceae</taxon>
        <taxon>Sphingobium</taxon>
    </lineage>
</organism>
<dbReference type="Proteomes" id="UP000015531">
    <property type="component" value="Unassembled WGS sequence"/>
</dbReference>
<dbReference type="RefSeq" id="WP_021225366.1">
    <property type="nucleotide sequence ID" value="NZ_ATDP01000075.1"/>
</dbReference>
<protein>
    <submittedName>
        <fullName evidence="2">Uncharacterized protein</fullName>
    </submittedName>
</protein>
<dbReference type="eggNOG" id="ENOG5032V1A">
    <property type="taxonomic scope" value="Bacteria"/>
</dbReference>
<accession>T0HUA4</accession>
<feature type="transmembrane region" description="Helical" evidence="1">
    <location>
        <begin position="73"/>
        <end position="95"/>
    </location>
</feature>
<dbReference type="EMBL" id="ATDP01000075">
    <property type="protein sequence ID" value="EQB16702.1"/>
    <property type="molecule type" value="Genomic_DNA"/>
</dbReference>
<keyword evidence="1" id="KW-0472">Membrane</keyword>
<feature type="transmembrane region" description="Helical" evidence="1">
    <location>
        <begin position="7"/>
        <end position="28"/>
    </location>
</feature>
<dbReference type="PATRIC" id="fig|1331060.3.peg.1473"/>
<evidence type="ECO:0000313" key="2">
    <source>
        <dbReference type="EMBL" id="EQB16702.1"/>
    </source>
</evidence>
<dbReference type="OrthoDB" id="1848374at2"/>
<keyword evidence="3" id="KW-1185">Reference proteome</keyword>
<keyword evidence="1" id="KW-1133">Transmembrane helix</keyword>
<feature type="transmembrane region" description="Helical" evidence="1">
    <location>
        <begin position="40"/>
        <end position="61"/>
    </location>
</feature>
<gene>
    <name evidence="2" type="ORF">RLDS_07765</name>
</gene>
<dbReference type="AlphaFoldDB" id="T0HUA4"/>
<keyword evidence="1" id="KW-0812">Transmembrane</keyword>
<proteinExistence type="predicted"/>
<evidence type="ECO:0000256" key="1">
    <source>
        <dbReference type="SAM" id="Phobius"/>
    </source>
</evidence>
<name>T0HUA4_9SPHN</name>
<sequence>MTLIRSLLLLALAYCATIALGFLLYVALIRSPLLGGVAILFYRGVAIAGVVAFLLLVAGIAARRRLRLAPETLVGAVALSLAFNISFLIVFPVTFDRSITMFLLARIERQDGQLDAHGLEQVFVRQYLGDLRQIDRRIAEQSLSGTIRVERGRIHITPQGRRLLEGARLVGGWFGADPRFVTAPAPAAHGH</sequence>